<dbReference type="OrthoDB" id="6380783at2759"/>
<name>A0A5B7HQ44_PORTR</name>
<dbReference type="AlphaFoldDB" id="A0A5B7HQ44"/>
<dbReference type="Gene3D" id="3.30.70.1820">
    <property type="entry name" value="L1 transposable element, RRM domain"/>
    <property type="match status" value="1"/>
</dbReference>
<keyword evidence="2" id="KW-1185">Reference proteome</keyword>
<proteinExistence type="predicted"/>
<accession>A0A5B7HQ44</accession>
<dbReference type="Proteomes" id="UP000324222">
    <property type="component" value="Unassembled WGS sequence"/>
</dbReference>
<evidence type="ECO:0000313" key="1">
    <source>
        <dbReference type="EMBL" id="MPC70818.1"/>
    </source>
</evidence>
<sequence length="300" mass="34396">MGVILRSTYSYISTLLLALNRVPSAATSQLAANLSANATNHGQPWATSKINPGGVKNFSRASHKYFSASKKKRFEQLRTLLLTRITTLEVKVKDLIKSLEFTQSEVCELQTENKTLQKSDHEKRTLINDYKARIQELEQRSNYQEDYNHSLNLRFCGLHELRSGETWEETTTLVQKTILDKLQLSSMNLEHVHHVGPLNPLHPRTIVAQFEKFADRETVLRNGRKMKRSGIFINEDLCAASQAIQSSQLPQLKQTRKDGKIASLKYTKLITKDCHVEQTNTTTTMMYYCFNYCFNKSCEN</sequence>
<organism evidence="1 2">
    <name type="scientific">Portunus trituberculatus</name>
    <name type="common">Swimming crab</name>
    <name type="synonym">Neptunus trituberculatus</name>
    <dbReference type="NCBI Taxonomy" id="210409"/>
    <lineage>
        <taxon>Eukaryota</taxon>
        <taxon>Metazoa</taxon>
        <taxon>Ecdysozoa</taxon>
        <taxon>Arthropoda</taxon>
        <taxon>Crustacea</taxon>
        <taxon>Multicrustacea</taxon>
        <taxon>Malacostraca</taxon>
        <taxon>Eumalacostraca</taxon>
        <taxon>Eucarida</taxon>
        <taxon>Decapoda</taxon>
        <taxon>Pleocyemata</taxon>
        <taxon>Brachyura</taxon>
        <taxon>Eubrachyura</taxon>
        <taxon>Portunoidea</taxon>
        <taxon>Portunidae</taxon>
        <taxon>Portuninae</taxon>
        <taxon>Portunus</taxon>
    </lineage>
</organism>
<reference evidence="1 2" key="1">
    <citation type="submission" date="2019-05" db="EMBL/GenBank/DDBJ databases">
        <title>Another draft genome of Portunus trituberculatus and its Hox gene families provides insights of decapod evolution.</title>
        <authorList>
            <person name="Jeong J.-H."/>
            <person name="Song I."/>
            <person name="Kim S."/>
            <person name="Choi T."/>
            <person name="Kim D."/>
            <person name="Ryu S."/>
            <person name="Kim W."/>
        </authorList>
    </citation>
    <scope>NUCLEOTIDE SEQUENCE [LARGE SCALE GENOMIC DNA]</scope>
    <source>
        <tissue evidence="1">Muscle</tissue>
    </source>
</reference>
<evidence type="ECO:0000313" key="2">
    <source>
        <dbReference type="Proteomes" id="UP000324222"/>
    </source>
</evidence>
<dbReference type="EMBL" id="VSRR010031762">
    <property type="protein sequence ID" value="MPC70818.1"/>
    <property type="molecule type" value="Genomic_DNA"/>
</dbReference>
<comment type="caution">
    <text evidence="1">The sequence shown here is derived from an EMBL/GenBank/DDBJ whole genome shotgun (WGS) entry which is preliminary data.</text>
</comment>
<protein>
    <submittedName>
        <fullName evidence="1">Uncharacterized protein</fullName>
    </submittedName>
</protein>
<gene>
    <name evidence="1" type="ORF">E2C01_065078</name>
</gene>